<evidence type="ECO:0000256" key="2">
    <source>
        <dbReference type="ARBA" id="ARBA00022962"/>
    </source>
</evidence>
<feature type="compositionally biased region" description="Polar residues" evidence="5">
    <location>
        <begin position="203"/>
        <end position="214"/>
    </location>
</feature>
<dbReference type="InterPro" id="IPR006221">
    <property type="entry name" value="TrpG/PapA_dom"/>
</dbReference>
<dbReference type="EMBL" id="BMYR01000001">
    <property type="protein sequence ID" value="GGW48903.1"/>
    <property type="molecule type" value="Genomic_DNA"/>
</dbReference>
<dbReference type="SUPFAM" id="SSF52317">
    <property type="entry name" value="Class I glutamine amidotransferase-like"/>
    <property type="match status" value="1"/>
</dbReference>
<dbReference type="CDD" id="cd01743">
    <property type="entry name" value="GATase1_Anthranilate_Synthase"/>
    <property type="match status" value="1"/>
</dbReference>
<keyword evidence="3" id="KW-0456">Lyase</keyword>
<dbReference type="PRINTS" id="PR00097">
    <property type="entry name" value="ANTSNTHASEII"/>
</dbReference>
<dbReference type="Pfam" id="PF00117">
    <property type="entry name" value="GATase"/>
    <property type="match status" value="1"/>
</dbReference>
<evidence type="ECO:0000256" key="3">
    <source>
        <dbReference type="ARBA" id="ARBA00023239"/>
    </source>
</evidence>
<evidence type="ECO:0000259" key="6">
    <source>
        <dbReference type="Pfam" id="PF00117"/>
    </source>
</evidence>
<dbReference type="NCBIfam" id="TIGR00566">
    <property type="entry name" value="trpG_papA"/>
    <property type="match status" value="1"/>
</dbReference>
<evidence type="ECO:0000313" key="7">
    <source>
        <dbReference type="EMBL" id="GGW48903.1"/>
    </source>
</evidence>
<dbReference type="Proteomes" id="UP000634667">
    <property type="component" value="Unassembled WGS sequence"/>
</dbReference>
<evidence type="ECO:0000256" key="4">
    <source>
        <dbReference type="ARBA" id="ARBA00047683"/>
    </source>
</evidence>
<dbReference type="InterPro" id="IPR029062">
    <property type="entry name" value="Class_I_gatase-like"/>
</dbReference>
<sequence length="222" mass="24305">MLATTTVYLLDNIDSFTYNLVDEFAQLGLRLKLYRNTVPAEYIFAKMQQETGPVLLVLSPGPGAPADAGAMPALLTLCAGIYPVLGICLGHQAIVEHYGGVVGRAGETVHGKTSAIELDDHPVFENLPRPFPVARYHSLMATTLPTSLIEIARERHIPMAVIHEKDRMLGFQFHPESVLTTLGKPLLKQSIIYLLTRQKANDQQSTSRAMTPLSSALEANRS</sequence>
<dbReference type="PANTHER" id="PTHR43418">
    <property type="entry name" value="MULTIFUNCTIONAL TRYPTOPHAN BIOSYNTHESIS PROTEIN-RELATED"/>
    <property type="match status" value="1"/>
</dbReference>
<evidence type="ECO:0000256" key="1">
    <source>
        <dbReference type="ARBA" id="ARBA00012266"/>
    </source>
</evidence>
<dbReference type="PRINTS" id="PR00096">
    <property type="entry name" value="GATASE"/>
</dbReference>
<feature type="region of interest" description="Disordered" evidence="5">
    <location>
        <begin position="203"/>
        <end position="222"/>
    </location>
</feature>
<evidence type="ECO:0000256" key="5">
    <source>
        <dbReference type="SAM" id="MobiDB-lite"/>
    </source>
</evidence>
<protein>
    <recommendedName>
        <fullName evidence="1">anthranilate synthase</fullName>
        <ecNumber evidence="1">4.1.3.27</ecNumber>
    </recommendedName>
</protein>
<gene>
    <name evidence="7" type="primary">trpG</name>
    <name evidence="7" type="ORF">GCM10008111_00750</name>
</gene>
<keyword evidence="8" id="KW-1185">Reference proteome</keyword>
<dbReference type="Gene3D" id="3.40.50.880">
    <property type="match status" value="1"/>
</dbReference>
<reference evidence="8" key="1">
    <citation type="journal article" date="2019" name="Int. J. Syst. Evol. Microbiol.">
        <title>The Global Catalogue of Microorganisms (GCM) 10K type strain sequencing project: providing services to taxonomists for standard genome sequencing and annotation.</title>
        <authorList>
            <consortium name="The Broad Institute Genomics Platform"/>
            <consortium name="The Broad Institute Genome Sequencing Center for Infectious Disease"/>
            <person name="Wu L."/>
            <person name="Ma J."/>
        </authorList>
    </citation>
    <scope>NUCLEOTIDE SEQUENCE [LARGE SCALE GENOMIC DNA]</scope>
    <source>
        <strain evidence="8">KCTC 23723</strain>
    </source>
</reference>
<proteinExistence type="predicted"/>
<dbReference type="InterPro" id="IPR017926">
    <property type="entry name" value="GATASE"/>
</dbReference>
<name>A0ABQ2WFC1_9ALTE</name>
<organism evidence="7 8">
    <name type="scientific">Alishewanella tabrizica</name>
    <dbReference type="NCBI Taxonomy" id="671278"/>
    <lineage>
        <taxon>Bacteria</taxon>
        <taxon>Pseudomonadati</taxon>
        <taxon>Pseudomonadota</taxon>
        <taxon>Gammaproteobacteria</taxon>
        <taxon>Alteromonadales</taxon>
        <taxon>Alteromonadaceae</taxon>
        <taxon>Alishewanella</taxon>
    </lineage>
</organism>
<feature type="domain" description="Glutamine amidotransferase" evidence="6">
    <location>
        <begin position="9"/>
        <end position="192"/>
    </location>
</feature>
<evidence type="ECO:0000313" key="8">
    <source>
        <dbReference type="Proteomes" id="UP000634667"/>
    </source>
</evidence>
<dbReference type="EC" id="4.1.3.27" evidence="1"/>
<comment type="catalytic activity">
    <reaction evidence="4">
        <text>chorismate + L-glutamine = anthranilate + pyruvate + L-glutamate + H(+)</text>
        <dbReference type="Rhea" id="RHEA:21732"/>
        <dbReference type="ChEBI" id="CHEBI:15361"/>
        <dbReference type="ChEBI" id="CHEBI:15378"/>
        <dbReference type="ChEBI" id="CHEBI:16567"/>
        <dbReference type="ChEBI" id="CHEBI:29748"/>
        <dbReference type="ChEBI" id="CHEBI:29985"/>
        <dbReference type="ChEBI" id="CHEBI:58359"/>
        <dbReference type="EC" id="4.1.3.27"/>
    </reaction>
</comment>
<comment type="caution">
    <text evidence="7">The sequence shown here is derived from an EMBL/GenBank/DDBJ whole genome shotgun (WGS) entry which is preliminary data.</text>
</comment>
<keyword evidence="2 7" id="KW-0315">Glutamine amidotransferase</keyword>
<accession>A0ABQ2WFC1</accession>
<dbReference type="PANTHER" id="PTHR43418:SF2">
    <property type="entry name" value="BIFUNCTIONAL PROTEIN TRPGD"/>
    <property type="match status" value="1"/>
</dbReference>
<dbReference type="RefSeq" id="WP_189480054.1">
    <property type="nucleotide sequence ID" value="NZ_BMYR01000001.1"/>
</dbReference>
<dbReference type="PROSITE" id="PS51273">
    <property type="entry name" value="GATASE_TYPE_1"/>
    <property type="match status" value="1"/>
</dbReference>
<dbReference type="InterPro" id="IPR050472">
    <property type="entry name" value="Anth_synth/Amidotransfase"/>
</dbReference>